<evidence type="ECO:0000313" key="2">
    <source>
        <dbReference type="Proteomes" id="UP000838756"/>
    </source>
</evidence>
<dbReference type="EMBL" id="CAKXAJ010025805">
    <property type="protein sequence ID" value="CAH2244122.1"/>
    <property type="molecule type" value="Genomic_DNA"/>
</dbReference>
<accession>A0A8S4S1C0</accession>
<evidence type="ECO:0000313" key="1">
    <source>
        <dbReference type="EMBL" id="CAH2244122.1"/>
    </source>
</evidence>
<sequence length="147" mass="16508">MLTAEDDSTAMLRMIRGTVLSPCAGCPVAACSRAHVEIRAATFCTAHVLRSLDLWKTVIKYGRENGQGATVLGAFYEHFEKVKRHYLKRFPEEAKYKSSILHFKRNLMDIKESRDAAGNLQLAETDVMIDIAGCYIMRNVSNISTFC</sequence>
<organism evidence="1 2">
    <name type="scientific">Pararge aegeria aegeria</name>
    <dbReference type="NCBI Taxonomy" id="348720"/>
    <lineage>
        <taxon>Eukaryota</taxon>
        <taxon>Metazoa</taxon>
        <taxon>Ecdysozoa</taxon>
        <taxon>Arthropoda</taxon>
        <taxon>Hexapoda</taxon>
        <taxon>Insecta</taxon>
        <taxon>Pterygota</taxon>
        <taxon>Neoptera</taxon>
        <taxon>Endopterygota</taxon>
        <taxon>Lepidoptera</taxon>
        <taxon>Glossata</taxon>
        <taxon>Ditrysia</taxon>
        <taxon>Papilionoidea</taxon>
        <taxon>Nymphalidae</taxon>
        <taxon>Satyrinae</taxon>
        <taxon>Satyrini</taxon>
        <taxon>Parargina</taxon>
        <taxon>Pararge</taxon>
    </lineage>
</organism>
<name>A0A8S4S1C0_9NEOP</name>
<dbReference type="OrthoDB" id="421226at2759"/>
<proteinExistence type="predicted"/>
<keyword evidence="2" id="KW-1185">Reference proteome</keyword>
<reference evidence="1" key="1">
    <citation type="submission" date="2022-03" db="EMBL/GenBank/DDBJ databases">
        <authorList>
            <person name="Lindestad O."/>
        </authorList>
    </citation>
    <scope>NUCLEOTIDE SEQUENCE</scope>
</reference>
<protein>
    <submittedName>
        <fullName evidence="1">Jg589 protein</fullName>
    </submittedName>
</protein>
<comment type="caution">
    <text evidence="1">The sequence shown here is derived from an EMBL/GenBank/DDBJ whole genome shotgun (WGS) entry which is preliminary data.</text>
</comment>
<dbReference type="AlphaFoldDB" id="A0A8S4S1C0"/>
<gene>
    <name evidence="1" type="primary">jg589</name>
    <name evidence="1" type="ORF">PAEG_LOCUS20111</name>
</gene>
<dbReference type="Proteomes" id="UP000838756">
    <property type="component" value="Unassembled WGS sequence"/>
</dbReference>